<sequence length="143" mass="16414">MKTIESEISNHILKTKKKDLGTIFFFNHMAIIEFNEGAHIDINNSNVFFDEFKSYFGESRPFGVVTNRINSYSVKLMDIDLFRNKAKNLCAYGVVGHNLASKMNAKIESDFCISDDKIDYDTLYEAMDSVYSKVKQKLITTLN</sequence>
<evidence type="ECO:0000313" key="2">
    <source>
        <dbReference type="Proteomes" id="UP001176883"/>
    </source>
</evidence>
<organism evidence="1 2">
    <name type="scientific">Flavivirga aquimarina</name>
    <dbReference type="NCBI Taxonomy" id="2027862"/>
    <lineage>
        <taxon>Bacteria</taxon>
        <taxon>Pseudomonadati</taxon>
        <taxon>Bacteroidota</taxon>
        <taxon>Flavobacteriia</taxon>
        <taxon>Flavobacteriales</taxon>
        <taxon>Flavobacteriaceae</taxon>
        <taxon>Flavivirga</taxon>
    </lineage>
</organism>
<dbReference type="EMBL" id="JAUOEK010000140">
    <property type="protein sequence ID" value="MDO5970984.1"/>
    <property type="molecule type" value="Genomic_DNA"/>
</dbReference>
<keyword evidence="2" id="KW-1185">Reference proteome</keyword>
<dbReference type="RefSeq" id="WP_303278684.1">
    <property type="nucleotide sequence ID" value="NZ_JAUOEK010000140.1"/>
</dbReference>
<gene>
    <name evidence="1" type="ORF">Q4Q35_14345</name>
</gene>
<comment type="caution">
    <text evidence="1">The sequence shown here is derived from an EMBL/GenBank/DDBJ whole genome shotgun (WGS) entry which is preliminary data.</text>
</comment>
<reference evidence="1" key="1">
    <citation type="submission" date="2023-07" db="EMBL/GenBank/DDBJ databases">
        <title>Two novel species in the genus Flavivirga.</title>
        <authorList>
            <person name="Kwon K."/>
        </authorList>
    </citation>
    <scope>NUCLEOTIDE SEQUENCE</scope>
    <source>
        <strain evidence="1">KCTC 52353</strain>
    </source>
</reference>
<proteinExistence type="predicted"/>
<dbReference type="Proteomes" id="UP001176883">
    <property type="component" value="Unassembled WGS sequence"/>
</dbReference>
<name>A0ABT8WCV2_9FLAO</name>
<protein>
    <submittedName>
        <fullName evidence="1">Uncharacterized protein</fullName>
    </submittedName>
</protein>
<evidence type="ECO:0000313" key="1">
    <source>
        <dbReference type="EMBL" id="MDO5970984.1"/>
    </source>
</evidence>
<accession>A0ABT8WCV2</accession>